<protein>
    <submittedName>
        <fullName evidence="4">Spore coat protein</fullName>
    </submittedName>
</protein>
<evidence type="ECO:0000256" key="3">
    <source>
        <dbReference type="ARBA" id="ARBA00024344"/>
    </source>
</evidence>
<dbReference type="Pfam" id="PF07875">
    <property type="entry name" value="Coat_F"/>
    <property type="match status" value="1"/>
</dbReference>
<gene>
    <name evidence="4" type="ORF">MUG84_25430</name>
</gene>
<comment type="caution">
    <text evidence="4">The sequence shown here is derived from an EMBL/GenBank/DDBJ whole genome shotgun (WGS) entry which is preliminary data.</text>
</comment>
<keyword evidence="1" id="KW-0749">Sporulation</keyword>
<keyword evidence="5" id="KW-1185">Reference proteome</keyword>
<evidence type="ECO:0000313" key="4">
    <source>
        <dbReference type="EMBL" id="MCJ8015030.1"/>
    </source>
</evidence>
<dbReference type="Gene3D" id="1.20.1260.10">
    <property type="match status" value="1"/>
</dbReference>
<dbReference type="PANTHER" id="PTHR39183:SF1">
    <property type="entry name" value="SPORE COAT PROTEIN F-LIKE PROTEIN YHCQ"/>
    <property type="match status" value="1"/>
</dbReference>
<organism evidence="4 5">
    <name type="scientific">Paenibacillus mangrovi</name>
    <dbReference type="NCBI Taxonomy" id="2931978"/>
    <lineage>
        <taxon>Bacteria</taxon>
        <taxon>Bacillati</taxon>
        <taxon>Bacillota</taxon>
        <taxon>Bacilli</taxon>
        <taxon>Bacillales</taxon>
        <taxon>Paenibacillaceae</taxon>
        <taxon>Paenibacillus</taxon>
    </lineage>
</organism>
<sequence length="151" mass="17448">MKLHELTAFTANSLMGLKMSVHNVADPQLHALYEEMIRAEEANLKELLQFYPMAPTETRNNKGKSEYGDMTGFYGWQLLGLSKSCIMSYADAITETATPKLKDTFTKHLNNAIKFHTKIFNFMMDRCYYPAYDLHQMLENDKMMAKKALEM</sequence>
<dbReference type="PANTHER" id="PTHR39183">
    <property type="entry name" value="SPORE COAT PROTEIN F-LIKE PROTEIN YHCQ"/>
    <property type="match status" value="1"/>
</dbReference>
<dbReference type="InterPro" id="IPR012347">
    <property type="entry name" value="Ferritin-like"/>
</dbReference>
<dbReference type="EMBL" id="JALIRP010000017">
    <property type="protein sequence ID" value="MCJ8015030.1"/>
    <property type="molecule type" value="Genomic_DNA"/>
</dbReference>
<dbReference type="AlphaFoldDB" id="A0A9X2B5H8"/>
<dbReference type="InterPro" id="IPR012851">
    <property type="entry name" value="Spore_coat_CotF-like"/>
</dbReference>
<accession>A0A9X2B5H8</accession>
<comment type="similarity">
    <text evidence="3">Belongs to the CotF family.</text>
</comment>
<dbReference type="Proteomes" id="UP001139347">
    <property type="component" value="Unassembled WGS sequence"/>
</dbReference>
<name>A0A9X2B5H8_9BACL</name>
<keyword evidence="4" id="KW-0167">Capsid protein</keyword>
<proteinExistence type="inferred from homology"/>
<reference evidence="4" key="1">
    <citation type="submission" date="2022-04" db="EMBL/GenBank/DDBJ databases">
        <title>Paenibacillus mangrovi sp. nov., a novel endophytic bacterium isolated from bark of Kandelia candel.</title>
        <authorList>
            <person name="Tuo L."/>
        </authorList>
    </citation>
    <scope>NUCLEOTIDE SEQUENCE</scope>
    <source>
        <strain evidence="4">KQZ6P-2</strain>
    </source>
</reference>
<dbReference type="GO" id="GO:0030435">
    <property type="term" value="P:sporulation resulting in formation of a cellular spore"/>
    <property type="evidence" value="ECO:0007669"/>
    <property type="project" value="UniProtKB-KW"/>
</dbReference>
<evidence type="ECO:0000256" key="1">
    <source>
        <dbReference type="ARBA" id="ARBA00022969"/>
    </source>
</evidence>
<evidence type="ECO:0000313" key="5">
    <source>
        <dbReference type="Proteomes" id="UP001139347"/>
    </source>
</evidence>
<evidence type="ECO:0000256" key="2">
    <source>
        <dbReference type="ARBA" id="ARBA00024325"/>
    </source>
</evidence>
<keyword evidence="4" id="KW-0946">Virion</keyword>
<dbReference type="RefSeq" id="WP_244730836.1">
    <property type="nucleotide sequence ID" value="NZ_JALIRP010000017.1"/>
</dbReference>
<comment type="subcellular location">
    <subcellularLocation>
        <location evidence="2">Spore coat</location>
    </subcellularLocation>
</comment>